<protein>
    <submittedName>
        <fullName evidence="3">UMUC domain protein DNA-repair protein</fullName>
    </submittedName>
</protein>
<sequence length="203" mass="22433">MSCLGLELVPARRKSCAVTRSFSGRVTERAELGQAVAAHAARLGSARLGEKLRREGLGTNHITIFYHTSEHDRGEPMRSISTVVTLPEATNDTLALIPAALHGVARTWREQGCPPWRYSKAGVVTVDLVPLAASQRALIGRFDRERSTRVMGAMDACNVRFVCGSVVPTRARLAQQRRTWTKKFEMRTQCYTTQVDELPVAQA</sequence>
<dbReference type="GO" id="GO:0003684">
    <property type="term" value="F:damaged DNA binding"/>
    <property type="evidence" value="ECO:0007669"/>
    <property type="project" value="InterPro"/>
</dbReference>
<evidence type="ECO:0000313" key="4">
    <source>
        <dbReference type="Proteomes" id="UP000004382"/>
    </source>
</evidence>
<dbReference type="EMBL" id="AGJK01000351">
    <property type="protein sequence ID" value="EHP83762.1"/>
    <property type="molecule type" value="Genomic_DNA"/>
</dbReference>
<name>H1KTU7_METEX</name>
<organism evidence="3 4">
    <name type="scientific">Methylorubrum extorquens DSM 13060</name>
    <dbReference type="NCBI Taxonomy" id="882800"/>
    <lineage>
        <taxon>Bacteria</taxon>
        <taxon>Pseudomonadati</taxon>
        <taxon>Pseudomonadota</taxon>
        <taxon>Alphaproteobacteria</taxon>
        <taxon>Hyphomicrobiales</taxon>
        <taxon>Methylobacteriaceae</taxon>
        <taxon>Methylorubrum</taxon>
    </lineage>
</organism>
<dbReference type="GO" id="GO:0006281">
    <property type="term" value="P:DNA repair"/>
    <property type="evidence" value="ECO:0007669"/>
    <property type="project" value="InterPro"/>
</dbReference>
<dbReference type="InterPro" id="IPR036775">
    <property type="entry name" value="DNA_pol_Y-fam_lit_finger_sf"/>
</dbReference>
<dbReference type="Gene3D" id="3.30.1490.100">
    <property type="entry name" value="DNA polymerase, Y-family, little finger domain"/>
    <property type="match status" value="1"/>
</dbReference>
<comment type="caution">
    <text evidence="3">The sequence shown here is derived from an EMBL/GenBank/DDBJ whole genome shotgun (WGS) entry which is preliminary data.</text>
</comment>
<gene>
    <name evidence="3" type="ORF">MetexDRAFT_6060</name>
</gene>
<dbReference type="Pfam" id="PF11799">
    <property type="entry name" value="IMS_C"/>
    <property type="match status" value="1"/>
</dbReference>
<feature type="domain" description="DNA polymerase Y-family little finger" evidence="1">
    <location>
        <begin position="13"/>
        <end position="137"/>
    </location>
</feature>
<dbReference type="GO" id="GO:0003887">
    <property type="term" value="F:DNA-directed DNA polymerase activity"/>
    <property type="evidence" value="ECO:0007669"/>
    <property type="project" value="UniProtKB-EC"/>
</dbReference>
<evidence type="ECO:0000259" key="2">
    <source>
        <dbReference type="Pfam" id="PF13438"/>
    </source>
</evidence>
<proteinExistence type="predicted"/>
<dbReference type="PATRIC" id="fig|882800.3.peg.5837"/>
<reference evidence="3 4" key="1">
    <citation type="submission" date="2011-09" db="EMBL/GenBank/DDBJ databases">
        <title>The draft genome of Methylobacterium extorquens DSM 13060.</title>
        <authorList>
            <consortium name="US DOE Joint Genome Institute (JGI-PGF)"/>
            <person name="Lucas S."/>
            <person name="Han J."/>
            <person name="Lapidus A."/>
            <person name="Cheng J.-F."/>
            <person name="Goodwin L."/>
            <person name="Pitluck S."/>
            <person name="Peters L."/>
            <person name="Land M.L."/>
            <person name="Hauser L."/>
            <person name="Koskimaki J."/>
            <person name="Halonen O."/>
            <person name="Pirttila A."/>
            <person name="Frank C."/>
            <person name="Woyke T.J."/>
        </authorList>
    </citation>
    <scope>NUCLEOTIDE SEQUENCE [LARGE SCALE GENOMIC DNA]</scope>
    <source>
        <strain evidence="3 4">DSM 13060</strain>
    </source>
</reference>
<dbReference type="InterPro" id="IPR025188">
    <property type="entry name" value="DUF4113"/>
</dbReference>
<dbReference type="Pfam" id="PF13438">
    <property type="entry name" value="DUF4113"/>
    <property type="match status" value="1"/>
</dbReference>
<dbReference type="Proteomes" id="UP000004382">
    <property type="component" value="Unassembled WGS sequence"/>
</dbReference>
<dbReference type="InterPro" id="IPR017961">
    <property type="entry name" value="DNA_pol_Y-fam_little_finger"/>
</dbReference>
<feature type="domain" description="DUF4113" evidence="2">
    <location>
        <begin position="149"/>
        <end position="201"/>
    </location>
</feature>
<dbReference type="AlphaFoldDB" id="H1KTU7"/>
<evidence type="ECO:0000259" key="1">
    <source>
        <dbReference type="Pfam" id="PF11799"/>
    </source>
</evidence>
<accession>H1KTU7</accession>
<evidence type="ECO:0000313" key="3">
    <source>
        <dbReference type="EMBL" id="EHP83762.1"/>
    </source>
</evidence>